<comment type="subcellular location">
    <subcellularLocation>
        <location evidence="1">Cell membrane</location>
        <topology evidence="1">Multi-pass membrane protein</topology>
    </subcellularLocation>
</comment>
<keyword evidence="9" id="KW-1185">Reference proteome</keyword>
<dbReference type="Pfam" id="PF09335">
    <property type="entry name" value="VTT_dom"/>
    <property type="match status" value="1"/>
</dbReference>
<dbReference type="RefSeq" id="WP_104699424.1">
    <property type="nucleotide sequence ID" value="NZ_FZPP01000006.1"/>
</dbReference>
<proteinExistence type="predicted"/>
<feature type="transmembrane region" description="Helical" evidence="6">
    <location>
        <begin position="200"/>
        <end position="221"/>
    </location>
</feature>
<evidence type="ECO:0000256" key="5">
    <source>
        <dbReference type="ARBA" id="ARBA00023136"/>
    </source>
</evidence>
<reference evidence="8 9" key="1">
    <citation type="submission" date="2018-04" db="EMBL/GenBank/DDBJ databases">
        <title>Novel Campyloabacter and Helicobacter Species and Strains.</title>
        <authorList>
            <person name="Mannion A.J."/>
            <person name="Shen Z."/>
            <person name="Fox J.G."/>
        </authorList>
    </citation>
    <scope>NUCLEOTIDE SEQUENCE [LARGE SCALE GENOMIC DNA]</scope>
    <source>
        <strain evidence="8 9">MIT 98-6070</strain>
    </source>
</reference>
<comment type="caution">
    <text evidence="8">The sequence shown here is derived from an EMBL/GenBank/DDBJ whole genome shotgun (WGS) entry which is preliminary data.</text>
</comment>
<dbReference type="OrthoDB" id="9813426at2"/>
<organism evidence="8 9">
    <name type="scientific">Helicobacter marmotae</name>
    <dbReference type="NCBI Taxonomy" id="152490"/>
    <lineage>
        <taxon>Bacteria</taxon>
        <taxon>Pseudomonadati</taxon>
        <taxon>Campylobacterota</taxon>
        <taxon>Epsilonproteobacteria</taxon>
        <taxon>Campylobacterales</taxon>
        <taxon>Helicobacteraceae</taxon>
        <taxon>Helicobacter</taxon>
    </lineage>
</organism>
<evidence type="ECO:0000256" key="2">
    <source>
        <dbReference type="ARBA" id="ARBA00022475"/>
    </source>
</evidence>
<protein>
    <submittedName>
        <fullName evidence="8">DedA family protein</fullName>
    </submittedName>
</protein>
<feature type="transmembrane region" description="Helical" evidence="6">
    <location>
        <begin position="57"/>
        <end position="78"/>
    </location>
</feature>
<dbReference type="PANTHER" id="PTHR42709:SF6">
    <property type="entry name" value="UNDECAPRENYL PHOSPHATE TRANSPORTER A"/>
    <property type="match status" value="1"/>
</dbReference>
<dbReference type="InterPro" id="IPR032816">
    <property type="entry name" value="VTT_dom"/>
</dbReference>
<name>A0A3D8I6E9_9HELI</name>
<gene>
    <name evidence="8" type="ORF">CQA63_01920</name>
</gene>
<evidence type="ECO:0000259" key="7">
    <source>
        <dbReference type="Pfam" id="PF09335"/>
    </source>
</evidence>
<evidence type="ECO:0000256" key="4">
    <source>
        <dbReference type="ARBA" id="ARBA00022989"/>
    </source>
</evidence>
<keyword evidence="5 6" id="KW-0472">Membrane</keyword>
<keyword evidence="2" id="KW-1003">Cell membrane</keyword>
<keyword evidence="4 6" id="KW-1133">Transmembrane helix</keyword>
<dbReference type="Proteomes" id="UP000256599">
    <property type="component" value="Unassembled WGS sequence"/>
</dbReference>
<evidence type="ECO:0000256" key="6">
    <source>
        <dbReference type="SAM" id="Phobius"/>
    </source>
</evidence>
<dbReference type="AlphaFoldDB" id="A0A3D8I6E9"/>
<sequence length="227" mass="25251">MSELLGSIINAIVEIIGTLGYVGIFAMMFLESSFFPFPSEVVMIPAGYLVYKGEMNAIIAVLCGIAGSLAGALFNYYIALKFGREFLITYGKYFFFTEQTMQKMEQFFLKHGPISTFLGRLITVVRQYISLPAGLARMNLAKFCFYTSLGAGIWVIILTLIGYYAGVLFADINVDSIIHAFTSLSPTAEELALRGMVKKAGLWTLAFVLLCIVGYICYWYINKGKKQ</sequence>
<evidence type="ECO:0000256" key="3">
    <source>
        <dbReference type="ARBA" id="ARBA00022692"/>
    </source>
</evidence>
<feature type="transmembrane region" description="Helical" evidence="6">
    <location>
        <begin position="12"/>
        <end position="37"/>
    </location>
</feature>
<evidence type="ECO:0000256" key="1">
    <source>
        <dbReference type="ARBA" id="ARBA00004651"/>
    </source>
</evidence>
<feature type="domain" description="VTT" evidence="7">
    <location>
        <begin position="37"/>
        <end position="163"/>
    </location>
</feature>
<dbReference type="EMBL" id="NXLR01000002">
    <property type="protein sequence ID" value="RDU60750.1"/>
    <property type="molecule type" value="Genomic_DNA"/>
</dbReference>
<accession>A0A3D8I6E9</accession>
<dbReference type="PANTHER" id="PTHR42709">
    <property type="entry name" value="ALKALINE PHOSPHATASE LIKE PROTEIN"/>
    <property type="match status" value="1"/>
</dbReference>
<feature type="transmembrane region" description="Helical" evidence="6">
    <location>
        <begin position="143"/>
        <end position="165"/>
    </location>
</feature>
<dbReference type="GO" id="GO:0005886">
    <property type="term" value="C:plasma membrane"/>
    <property type="evidence" value="ECO:0007669"/>
    <property type="project" value="UniProtKB-SubCell"/>
</dbReference>
<evidence type="ECO:0000313" key="9">
    <source>
        <dbReference type="Proteomes" id="UP000256599"/>
    </source>
</evidence>
<evidence type="ECO:0000313" key="8">
    <source>
        <dbReference type="EMBL" id="RDU60750.1"/>
    </source>
</evidence>
<dbReference type="InterPro" id="IPR051311">
    <property type="entry name" value="DedA_domain"/>
</dbReference>
<keyword evidence="3 6" id="KW-0812">Transmembrane</keyword>